<organism evidence="8 9">
    <name type="scientific">Cellulomonas edaphi</name>
    <dbReference type="NCBI Taxonomy" id="3053468"/>
    <lineage>
        <taxon>Bacteria</taxon>
        <taxon>Bacillati</taxon>
        <taxon>Actinomycetota</taxon>
        <taxon>Actinomycetes</taxon>
        <taxon>Micrococcales</taxon>
        <taxon>Cellulomonadaceae</taxon>
        <taxon>Cellulomonas</taxon>
    </lineage>
</organism>
<evidence type="ECO:0000256" key="3">
    <source>
        <dbReference type="ARBA" id="ARBA00022692"/>
    </source>
</evidence>
<comment type="caution">
    <text evidence="8">The sequence shown here is derived from an EMBL/GenBank/DDBJ whole genome shotgun (WGS) entry which is preliminary data.</text>
</comment>
<evidence type="ECO:0000259" key="7">
    <source>
        <dbReference type="Pfam" id="PF00482"/>
    </source>
</evidence>
<feature type="domain" description="Type II secretion system protein GspF" evidence="7">
    <location>
        <begin position="52"/>
        <end position="166"/>
    </location>
</feature>
<feature type="transmembrane region" description="Helical" evidence="6">
    <location>
        <begin position="150"/>
        <end position="179"/>
    </location>
</feature>
<evidence type="ECO:0000256" key="4">
    <source>
        <dbReference type="ARBA" id="ARBA00022989"/>
    </source>
</evidence>
<dbReference type="Pfam" id="PF00482">
    <property type="entry name" value="T2SSF"/>
    <property type="match status" value="1"/>
</dbReference>
<dbReference type="RefSeq" id="WP_289447718.1">
    <property type="nucleotide sequence ID" value="NZ_JAUCGR010000003.1"/>
</dbReference>
<keyword evidence="4 6" id="KW-1133">Transmembrane helix</keyword>
<dbReference type="EMBL" id="JAUCGR010000003">
    <property type="protein sequence ID" value="MDM7832287.1"/>
    <property type="molecule type" value="Genomic_DNA"/>
</dbReference>
<evidence type="ECO:0000256" key="2">
    <source>
        <dbReference type="ARBA" id="ARBA00022475"/>
    </source>
</evidence>
<evidence type="ECO:0000256" key="5">
    <source>
        <dbReference type="ARBA" id="ARBA00023136"/>
    </source>
</evidence>
<reference evidence="8 9" key="1">
    <citation type="submission" date="2023-06" db="EMBL/GenBank/DDBJ databases">
        <title>Cellulomonas sp. MW9 Whole genome sequence.</title>
        <authorList>
            <person name="Park S."/>
        </authorList>
    </citation>
    <scope>NUCLEOTIDE SEQUENCE [LARGE SCALE GENOMIC DNA]</scope>
    <source>
        <strain evidence="8 9">MW9</strain>
    </source>
</reference>
<keyword evidence="2" id="KW-1003">Cell membrane</keyword>
<evidence type="ECO:0000313" key="8">
    <source>
        <dbReference type="EMBL" id="MDM7832287.1"/>
    </source>
</evidence>
<evidence type="ECO:0000256" key="6">
    <source>
        <dbReference type="SAM" id="Phobius"/>
    </source>
</evidence>
<sequence>MNAGLVCLAGALVAVAPHVMRRPPRRATALRRPRGSQLPEVDAVLLLDVVDAALRAGAPIPRTLQVVGGLLGGTSGAAMTRAAGALVLGASWPAAWAGSPIALRDLADCLEPAWTTGVAPGPALRVRAARVRTERRTHVRASAATLAVRLVLPLGLCFLPAFILLGLVPLILSLAAGLLG</sequence>
<gene>
    <name evidence="8" type="ORF">QRT05_13165</name>
</gene>
<evidence type="ECO:0000256" key="1">
    <source>
        <dbReference type="ARBA" id="ARBA00004651"/>
    </source>
</evidence>
<protein>
    <submittedName>
        <fullName evidence="8">Type II secretion system F family protein</fullName>
    </submittedName>
</protein>
<keyword evidence="9" id="KW-1185">Reference proteome</keyword>
<keyword evidence="3 6" id="KW-0812">Transmembrane</keyword>
<dbReference type="Proteomes" id="UP001321453">
    <property type="component" value="Unassembled WGS sequence"/>
</dbReference>
<accession>A0ABT7S9I9</accession>
<evidence type="ECO:0000313" key="9">
    <source>
        <dbReference type="Proteomes" id="UP001321453"/>
    </source>
</evidence>
<name>A0ABT7S9I9_9CELL</name>
<dbReference type="InterPro" id="IPR018076">
    <property type="entry name" value="T2SS_GspF_dom"/>
</dbReference>
<comment type="subcellular location">
    <subcellularLocation>
        <location evidence="1">Cell membrane</location>
        <topology evidence="1">Multi-pass membrane protein</topology>
    </subcellularLocation>
</comment>
<proteinExistence type="predicted"/>
<keyword evidence="5 6" id="KW-0472">Membrane</keyword>